<evidence type="ECO:0000259" key="2">
    <source>
        <dbReference type="PROSITE" id="PS50405"/>
    </source>
</evidence>
<reference evidence="4" key="1">
    <citation type="journal article" date="2019" name="Int. J. Syst. Evol. Microbiol.">
        <title>The Global Catalogue of Microorganisms (GCM) 10K type strain sequencing project: providing services to taxonomists for standard genome sequencing and annotation.</title>
        <authorList>
            <consortium name="The Broad Institute Genomics Platform"/>
            <consortium name="The Broad Institute Genome Sequencing Center for Infectious Disease"/>
            <person name="Wu L."/>
            <person name="Ma J."/>
        </authorList>
    </citation>
    <scope>NUCLEOTIDE SEQUENCE [LARGE SCALE GENOMIC DNA]</scope>
    <source>
        <strain evidence="4">KCTC 42964</strain>
    </source>
</reference>
<gene>
    <name evidence="3" type="ORF">ACFOGJ_07670</name>
</gene>
<evidence type="ECO:0000313" key="3">
    <source>
        <dbReference type="EMBL" id="MFC3227100.1"/>
    </source>
</evidence>
<name>A0ABV7KY54_9PROT</name>
<sequence length="261" mass="29039">MIVLYEHPLSPYVQKVKIALREKSIPFELRRAGGRGPGVEQDDFLDGNPRAEVPFLLHEGLRLFDSTIQLDYLEDAFPDPPLMPPDPAARAQARSIEEVMDTHYEAVNWGLGELRYFRRADGRDAADLKAAARRQIAGFHAWLEGRLAPGAEWFCGPFGRADLSVVPFLNASAGFGFPPPEGSALIAWLKRANARPAVAQTVAEARAAVAEMANVHKAVEAGRFRRQYRDHRLEWMIKSGGLQVVLDGIGRDTIRFTPEID</sequence>
<feature type="domain" description="GST N-terminal" evidence="1">
    <location>
        <begin position="1"/>
        <end position="81"/>
    </location>
</feature>
<dbReference type="SUPFAM" id="SSF47616">
    <property type="entry name" value="GST C-terminal domain-like"/>
    <property type="match status" value="1"/>
</dbReference>
<dbReference type="Pfam" id="PF13417">
    <property type="entry name" value="GST_N_3"/>
    <property type="match status" value="1"/>
</dbReference>
<dbReference type="SFLD" id="SFLDG00358">
    <property type="entry name" value="Main_(cytGST)"/>
    <property type="match status" value="1"/>
</dbReference>
<proteinExistence type="predicted"/>
<dbReference type="InterPro" id="IPR036249">
    <property type="entry name" value="Thioredoxin-like_sf"/>
</dbReference>
<feature type="domain" description="GST C-terminal" evidence="2">
    <location>
        <begin position="86"/>
        <end position="228"/>
    </location>
</feature>
<dbReference type="InterPro" id="IPR036282">
    <property type="entry name" value="Glutathione-S-Trfase_C_sf"/>
</dbReference>
<dbReference type="SFLD" id="SFLDS00019">
    <property type="entry name" value="Glutathione_Transferase_(cytos"/>
    <property type="match status" value="1"/>
</dbReference>
<dbReference type="CDD" id="cd00570">
    <property type="entry name" value="GST_N_family"/>
    <property type="match status" value="1"/>
</dbReference>
<dbReference type="EMBL" id="JBHRTR010000020">
    <property type="protein sequence ID" value="MFC3227100.1"/>
    <property type="molecule type" value="Genomic_DNA"/>
</dbReference>
<dbReference type="SUPFAM" id="SSF52833">
    <property type="entry name" value="Thioredoxin-like"/>
    <property type="match status" value="1"/>
</dbReference>
<dbReference type="InterPro" id="IPR004045">
    <property type="entry name" value="Glutathione_S-Trfase_N"/>
</dbReference>
<protein>
    <submittedName>
        <fullName evidence="3">Glutathione S-transferase family protein</fullName>
    </submittedName>
</protein>
<dbReference type="Proteomes" id="UP001595528">
    <property type="component" value="Unassembled WGS sequence"/>
</dbReference>
<accession>A0ABV7KY54</accession>
<keyword evidence="4" id="KW-1185">Reference proteome</keyword>
<organism evidence="3 4">
    <name type="scientific">Marinibaculum pumilum</name>
    <dbReference type="NCBI Taxonomy" id="1766165"/>
    <lineage>
        <taxon>Bacteria</taxon>
        <taxon>Pseudomonadati</taxon>
        <taxon>Pseudomonadota</taxon>
        <taxon>Alphaproteobacteria</taxon>
        <taxon>Rhodospirillales</taxon>
        <taxon>Rhodospirillaceae</taxon>
        <taxon>Marinibaculum</taxon>
    </lineage>
</organism>
<evidence type="ECO:0000259" key="1">
    <source>
        <dbReference type="PROSITE" id="PS50404"/>
    </source>
</evidence>
<dbReference type="Gene3D" id="1.20.1050.10">
    <property type="match status" value="1"/>
</dbReference>
<dbReference type="InterPro" id="IPR040079">
    <property type="entry name" value="Glutathione_S-Trfase"/>
</dbReference>
<dbReference type="PROSITE" id="PS50405">
    <property type="entry name" value="GST_CTER"/>
    <property type="match status" value="1"/>
</dbReference>
<dbReference type="PANTHER" id="PTHR43968">
    <property type="match status" value="1"/>
</dbReference>
<dbReference type="InterPro" id="IPR010987">
    <property type="entry name" value="Glutathione-S-Trfase_C-like"/>
</dbReference>
<comment type="caution">
    <text evidence="3">The sequence shown here is derived from an EMBL/GenBank/DDBJ whole genome shotgun (WGS) entry which is preliminary data.</text>
</comment>
<dbReference type="Gene3D" id="3.40.30.10">
    <property type="entry name" value="Glutaredoxin"/>
    <property type="match status" value="1"/>
</dbReference>
<dbReference type="RefSeq" id="WP_379899265.1">
    <property type="nucleotide sequence ID" value="NZ_JBHRTR010000020.1"/>
</dbReference>
<dbReference type="PROSITE" id="PS50404">
    <property type="entry name" value="GST_NTER"/>
    <property type="match status" value="1"/>
</dbReference>
<dbReference type="PANTHER" id="PTHR43968:SF6">
    <property type="entry name" value="GLUTATHIONE S-TRANSFERASE OMEGA"/>
    <property type="match status" value="1"/>
</dbReference>
<dbReference type="InterPro" id="IPR050983">
    <property type="entry name" value="GST_Omega/HSP26"/>
</dbReference>
<evidence type="ECO:0000313" key="4">
    <source>
        <dbReference type="Proteomes" id="UP001595528"/>
    </source>
</evidence>